<reference evidence="1 2" key="1">
    <citation type="journal article" date="2014" name="Am. J. Bot.">
        <title>Genome assembly and annotation for red clover (Trifolium pratense; Fabaceae).</title>
        <authorList>
            <person name="Istvanek J."/>
            <person name="Jaros M."/>
            <person name="Krenek A."/>
            <person name="Repkova J."/>
        </authorList>
    </citation>
    <scope>NUCLEOTIDE SEQUENCE [LARGE SCALE GENOMIC DNA]</scope>
    <source>
        <strain evidence="2">cv. Tatra</strain>
        <tissue evidence="1">Young leaves</tissue>
    </source>
</reference>
<gene>
    <name evidence="1" type="ORF">L195_g040506</name>
</gene>
<proteinExistence type="predicted"/>
<name>A0A2K3M0X8_TRIPR</name>
<dbReference type="EMBL" id="ASHM01046362">
    <property type="protein sequence ID" value="PNX84445.1"/>
    <property type="molecule type" value="Genomic_DNA"/>
</dbReference>
<dbReference type="Proteomes" id="UP000236291">
    <property type="component" value="Unassembled WGS sequence"/>
</dbReference>
<reference evidence="1 2" key="2">
    <citation type="journal article" date="2017" name="Front. Plant Sci.">
        <title>Gene Classification and Mining of Molecular Markers Useful in Red Clover (Trifolium pratense) Breeding.</title>
        <authorList>
            <person name="Istvanek J."/>
            <person name="Dluhosova J."/>
            <person name="Dluhos P."/>
            <person name="Patkova L."/>
            <person name="Nedelnik J."/>
            <person name="Repkova J."/>
        </authorList>
    </citation>
    <scope>NUCLEOTIDE SEQUENCE [LARGE SCALE GENOMIC DNA]</scope>
    <source>
        <strain evidence="2">cv. Tatra</strain>
        <tissue evidence="1">Young leaves</tissue>
    </source>
</reference>
<dbReference type="AlphaFoldDB" id="A0A2K3M0X8"/>
<sequence length="163" mass="17671">MVMRDEIRASSRKMRRRNFEGCGWRGTLRRKSEEVGGNSKCVEAVTSKEDSRLVNGGILLGQEDGAGGPQYTSNTNLSITGGVVRNETQSAEVGCLQYSLVSEGGGEGHKTGGVYSDGPQNIYLKLTKADPIGNQPKDAKGKCMLSFTQHLQKLENINTLFNT</sequence>
<evidence type="ECO:0000313" key="2">
    <source>
        <dbReference type="Proteomes" id="UP000236291"/>
    </source>
</evidence>
<organism evidence="1 2">
    <name type="scientific">Trifolium pratense</name>
    <name type="common">Red clover</name>
    <dbReference type="NCBI Taxonomy" id="57577"/>
    <lineage>
        <taxon>Eukaryota</taxon>
        <taxon>Viridiplantae</taxon>
        <taxon>Streptophyta</taxon>
        <taxon>Embryophyta</taxon>
        <taxon>Tracheophyta</taxon>
        <taxon>Spermatophyta</taxon>
        <taxon>Magnoliopsida</taxon>
        <taxon>eudicotyledons</taxon>
        <taxon>Gunneridae</taxon>
        <taxon>Pentapetalae</taxon>
        <taxon>rosids</taxon>
        <taxon>fabids</taxon>
        <taxon>Fabales</taxon>
        <taxon>Fabaceae</taxon>
        <taxon>Papilionoideae</taxon>
        <taxon>50 kb inversion clade</taxon>
        <taxon>NPAAA clade</taxon>
        <taxon>Hologalegina</taxon>
        <taxon>IRL clade</taxon>
        <taxon>Trifolieae</taxon>
        <taxon>Trifolium</taxon>
    </lineage>
</organism>
<protein>
    <submittedName>
        <fullName evidence="1">Uncharacterized protein</fullName>
    </submittedName>
</protein>
<comment type="caution">
    <text evidence="1">The sequence shown here is derived from an EMBL/GenBank/DDBJ whole genome shotgun (WGS) entry which is preliminary data.</text>
</comment>
<evidence type="ECO:0000313" key="1">
    <source>
        <dbReference type="EMBL" id="PNX84445.1"/>
    </source>
</evidence>
<accession>A0A2K3M0X8</accession>